<dbReference type="EMBL" id="JALLAZ020000484">
    <property type="protein sequence ID" value="KAL3794115.1"/>
    <property type="molecule type" value="Genomic_DNA"/>
</dbReference>
<dbReference type="Proteomes" id="UP001530315">
    <property type="component" value="Unassembled WGS sequence"/>
</dbReference>
<name>A0ABD3Q7J0_9STRA</name>
<protein>
    <submittedName>
        <fullName evidence="2">Uncharacterized protein</fullName>
    </submittedName>
</protein>
<dbReference type="AlphaFoldDB" id="A0ABD3Q7J0"/>
<organism evidence="2 3">
    <name type="scientific">Stephanodiscus triporus</name>
    <dbReference type="NCBI Taxonomy" id="2934178"/>
    <lineage>
        <taxon>Eukaryota</taxon>
        <taxon>Sar</taxon>
        <taxon>Stramenopiles</taxon>
        <taxon>Ochrophyta</taxon>
        <taxon>Bacillariophyta</taxon>
        <taxon>Coscinodiscophyceae</taxon>
        <taxon>Thalassiosirophycidae</taxon>
        <taxon>Stephanodiscales</taxon>
        <taxon>Stephanodiscaceae</taxon>
        <taxon>Stephanodiscus</taxon>
    </lineage>
</organism>
<proteinExistence type="predicted"/>
<evidence type="ECO:0000256" key="1">
    <source>
        <dbReference type="SAM" id="MobiDB-lite"/>
    </source>
</evidence>
<reference evidence="2 3" key="1">
    <citation type="submission" date="2024-10" db="EMBL/GenBank/DDBJ databases">
        <title>Updated reference genomes for cyclostephanoid diatoms.</title>
        <authorList>
            <person name="Roberts W.R."/>
            <person name="Alverson A.J."/>
        </authorList>
    </citation>
    <scope>NUCLEOTIDE SEQUENCE [LARGE SCALE GENOMIC DNA]</scope>
    <source>
        <strain evidence="2 3">AJA276-08</strain>
    </source>
</reference>
<sequence length="232" mass="24256">MGMMSKYESIPRASAEEDEEVACPITTTTTTTNNHHSIALGFVALFLVTILVANRPSSASSAPPPRPVTSAMLQSSRWGFDESPPSSTLTVLVEVDASAPPPPVPPPPPPCTFAECRSSHCDYLAAPYLCLFHNGGPHGGCPPVPWAEGTCAVSCDQGGCDGLDLPSDATSCDGAVCEEEDCASGQACGRDAPYQCTAGSARHGCNDDEYHWTIYASAETCSSCCDARTCDE</sequence>
<keyword evidence="3" id="KW-1185">Reference proteome</keyword>
<feature type="region of interest" description="Disordered" evidence="1">
    <location>
        <begin position="1"/>
        <end position="20"/>
    </location>
</feature>
<gene>
    <name evidence="2" type="ORF">ACHAW5_010546</name>
</gene>
<evidence type="ECO:0000313" key="3">
    <source>
        <dbReference type="Proteomes" id="UP001530315"/>
    </source>
</evidence>
<feature type="region of interest" description="Disordered" evidence="1">
    <location>
        <begin position="57"/>
        <end position="85"/>
    </location>
</feature>
<accession>A0ABD3Q7J0</accession>
<comment type="caution">
    <text evidence="2">The sequence shown here is derived from an EMBL/GenBank/DDBJ whole genome shotgun (WGS) entry which is preliminary data.</text>
</comment>
<evidence type="ECO:0000313" key="2">
    <source>
        <dbReference type="EMBL" id="KAL3794115.1"/>
    </source>
</evidence>